<gene>
    <name evidence="1" type="ORF">X797_008962</name>
</gene>
<dbReference type="AlphaFoldDB" id="A0A014MZV3"/>
<name>A0A014MZV3_9HYPO</name>
<sequence>MFQGLRFKLRMGSEQRREVDDVVATGALISRFKCTDPRDKVYGLVGISMGRERTVVDHRKTVEEIYMDVSRASIPKREIMGEFSRAGESITKDSEFCPFLARLLHVLDIYSDSVHQILLPRNEEHTPLLANMAARGYSGCGANLSILQADLCINHIANEHLDGISAKYRICWIWDGVNFMTF</sequence>
<dbReference type="HOGENOM" id="CLU_1482329_0_0_1"/>
<protein>
    <submittedName>
        <fullName evidence="1">Uncharacterized protein</fullName>
    </submittedName>
</protein>
<proteinExistence type="predicted"/>
<dbReference type="Proteomes" id="UP000030151">
    <property type="component" value="Unassembled WGS sequence"/>
</dbReference>
<dbReference type="OrthoDB" id="10497424at2759"/>
<reference evidence="1 2" key="1">
    <citation type="submission" date="2014-02" db="EMBL/GenBank/DDBJ databases">
        <title>The genome sequence of the entomopathogenic fungus Metarhizium robertsii ARSEF 2575.</title>
        <authorList>
            <person name="Giuliano Garisto Donzelli B."/>
            <person name="Roe B.A."/>
            <person name="Macmil S.L."/>
            <person name="Krasnoff S.B."/>
            <person name="Gibson D.M."/>
        </authorList>
    </citation>
    <scope>NUCLEOTIDE SEQUENCE [LARGE SCALE GENOMIC DNA]</scope>
    <source>
        <strain evidence="1 2">ARSEF 2575</strain>
    </source>
</reference>
<comment type="caution">
    <text evidence="1">The sequence shown here is derived from an EMBL/GenBank/DDBJ whole genome shotgun (WGS) entry which is preliminary data.</text>
</comment>
<accession>A0A014MZV3</accession>
<evidence type="ECO:0000313" key="1">
    <source>
        <dbReference type="EMBL" id="EXU97963.1"/>
    </source>
</evidence>
<organism evidence="1 2">
    <name type="scientific">Metarhizium robertsii</name>
    <dbReference type="NCBI Taxonomy" id="568076"/>
    <lineage>
        <taxon>Eukaryota</taxon>
        <taxon>Fungi</taxon>
        <taxon>Dikarya</taxon>
        <taxon>Ascomycota</taxon>
        <taxon>Pezizomycotina</taxon>
        <taxon>Sordariomycetes</taxon>
        <taxon>Hypocreomycetidae</taxon>
        <taxon>Hypocreales</taxon>
        <taxon>Clavicipitaceae</taxon>
        <taxon>Metarhizium</taxon>
    </lineage>
</organism>
<evidence type="ECO:0000313" key="2">
    <source>
        <dbReference type="Proteomes" id="UP000030151"/>
    </source>
</evidence>
<dbReference type="EMBL" id="JELW01000031">
    <property type="protein sequence ID" value="EXU97963.1"/>
    <property type="molecule type" value="Genomic_DNA"/>
</dbReference>